<accession>A0A132MS20</accession>
<name>A0A132MS20_9ACTN</name>
<organism evidence="2 3">
    <name type="scientific">Carbonactinospora thermoautotrophica</name>
    <dbReference type="NCBI Taxonomy" id="1469144"/>
    <lineage>
        <taxon>Bacteria</taxon>
        <taxon>Bacillati</taxon>
        <taxon>Actinomycetota</taxon>
        <taxon>Actinomycetes</taxon>
        <taxon>Kitasatosporales</taxon>
        <taxon>Carbonactinosporaceae</taxon>
        <taxon>Carbonactinospora</taxon>
    </lineage>
</organism>
<dbReference type="PATRIC" id="fig|1469144.10.peg.1800"/>
<reference evidence="3" key="1">
    <citation type="submission" date="2015-04" db="EMBL/GenBank/DDBJ databases">
        <title>Physiological reanalysis, assessment of diazotrophy, and genome sequences of multiple isolates of Streptomyces thermoautotrophicus.</title>
        <authorList>
            <person name="MacKellar D.C."/>
            <person name="Lieber L."/>
            <person name="Norman J."/>
            <person name="Bolger A."/>
            <person name="Tobin C."/>
            <person name="Murray J.W."/>
            <person name="Chang R."/>
            <person name="Ford T."/>
            <person name="Nguyen P.Q."/>
            <person name="Woodward J."/>
            <person name="Permingeat H."/>
            <person name="Joshi N.S."/>
            <person name="Silver P.A."/>
            <person name="Usadel B."/>
            <person name="Rutherford A.W."/>
            <person name="Friesen M."/>
            <person name="Prell J."/>
        </authorList>
    </citation>
    <scope>NUCLEOTIDE SEQUENCE [LARGE SCALE GENOMIC DNA]</scope>
    <source>
        <strain evidence="3">H1</strain>
    </source>
</reference>
<protein>
    <submittedName>
        <fullName evidence="2">Uncharacterized protein</fullName>
    </submittedName>
</protein>
<evidence type="ECO:0000313" key="2">
    <source>
        <dbReference type="EMBL" id="KWX00631.1"/>
    </source>
</evidence>
<dbReference type="EMBL" id="LAXD01000001">
    <property type="protein sequence ID" value="KWX00631.1"/>
    <property type="molecule type" value="Genomic_DNA"/>
</dbReference>
<dbReference type="AlphaFoldDB" id="A0A132MS20"/>
<evidence type="ECO:0000313" key="3">
    <source>
        <dbReference type="Proteomes" id="UP000070188"/>
    </source>
</evidence>
<feature type="region of interest" description="Disordered" evidence="1">
    <location>
        <begin position="49"/>
        <end position="69"/>
    </location>
</feature>
<dbReference type="Proteomes" id="UP000070188">
    <property type="component" value="Unassembled WGS sequence"/>
</dbReference>
<sequence>MVIVSSAHDGPDIPAGRPGGVIVAPCVRHRSGDALSGMPPARVVRTWVGTPRAASRGRRRRPGRDDRIL</sequence>
<evidence type="ECO:0000256" key="1">
    <source>
        <dbReference type="SAM" id="MobiDB-lite"/>
    </source>
</evidence>
<comment type="caution">
    <text evidence="2">The sequence shown here is derived from an EMBL/GenBank/DDBJ whole genome shotgun (WGS) entry which is preliminary data.</text>
</comment>
<gene>
    <name evidence="2" type="ORF">LI90_1653</name>
</gene>
<keyword evidence="3" id="KW-1185">Reference proteome</keyword>
<proteinExistence type="predicted"/>